<dbReference type="PANTHER" id="PTHR34047:SF8">
    <property type="entry name" value="PROTEIN YKFC"/>
    <property type="match status" value="1"/>
</dbReference>
<dbReference type="InterPro" id="IPR043502">
    <property type="entry name" value="DNA/RNA_pol_sf"/>
</dbReference>
<dbReference type="EMBL" id="JAQQXQ010000005">
    <property type="protein sequence ID" value="MDC8754737.1"/>
    <property type="molecule type" value="Genomic_DNA"/>
</dbReference>
<keyword evidence="3" id="KW-0548">Nucleotidyltransferase</keyword>
<gene>
    <name evidence="3" type="ORF">OIK40_08795</name>
</gene>
<dbReference type="InterPro" id="IPR000477">
    <property type="entry name" value="RT_dom"/>
</dbReference>
<comment type="similarity">
    <text evidence="1">Belongs to the bacterial reverse transcriptase family.</text>
</comment>
<dbReference type="SUPFAM" id="SSF56672">
    <property type="entry name" value="DNA/RNA polymerases"/>
    <property type="match status" value="1"/>
</dbReference>
<organism evidence="3 4">
    <name type="scientific">Erythrobacter fulvus</name>
    <dbReference type="NCBI Taxonomy" id="2987523"/>
    <lineage>
        <taxon>Bacteria</taxon>
        <taxon>Pseudomonadati</taxon>
        <taxon>Pseudomonadota</taxon>
        <taxon>Alphaproteobacteria</taxon>
        <taxon>Sphingomonadales</taxon>
        <taxon>Erythrobacteraceae</taxon>
        <taxon>Erythrobacter/Porphyrobacter group</taxon>
        <taxon>Erythrobacter</taxon>
    </lineage>
</organism>
<keyword evidence="4" id="KW-1185">Reference proteome</keyword>
<comment type="caution">
    <text evidence="3">The sequence shown here is derived from an EMBL/GenBank/DDBJ whole genome shotgun (WGS) entry which is preliminary data.</text>
</comment>
<reference evidence="3 4" key="1">
    <citation type="submission" date="2022-10" db="EMBL/GenBank/DDBJ databases">
        <title>Erythrobacter sp. sf7 Genome sequencing.</title>
        <authorList>
            <person name="Park S."/>
        </authorList>
    </citation>
    <scope>NUCLEOTIDE SEQUENCE [LARGE SCALE GENOMIC DNA]</scope>
    <source>
        <strain evidence="4">sf7</strain>
    </source>
</reference>
<dbReference type="CDD" id="cd01651">
    <property type="entry name" value="RT_G2_intron"/>
    <property type="match status" value="1"/>
</dbReference>
<dbReference type="GO" id="GO:0003964">
    <property type="term" value="F:RNA-directed DNA polymerase activity"/>
    <property type="evidence" value="ECO:0007669"/>
    <property type="project" value="UniProtKB-KW"/>
</dbReference>
<keyword evidence="3" id="KW-0695">RNA-directed DNA polymerase</keyword>
<dbReference type="PROSITE" id="PS50878">
    <property type="entry name" value="RT_POL"/>
    <property type="match status" value="1"/>
</dbReference>
<evidence type="ECO:0000313" key="3">
    <source>
        <dbReference type="EMBL" id="MDC8754737.1"/>
    </source>
</evidence>
<evidence type="ECO:0000259" key="2">
    <source>
        <dbReference type="PROSITE" id="PS50878"/>
    </source>
</evidence>
<dbReference type="Pfam" id="PF00078">
    <property type="entry name" value="RVT_1"/>
    <property type="match status" value="1"/>
</dbReference>
<keyword evidence="3" id="KW-0808">Transferase</keyword>
<dbReference type="RefSeq" id="WP_273677868.1">
    <property type="nucleotide sequence ID" value="NZ_JAQQXQ010000005.1"/>
</dbReference>
<name>A0ABT5JT49_9SPHN</name>
<protein>
    <submittedName>
        <fullName evidence="3">Reverse transcriptase domain-containing protein</fullName>
    </submittedName>
</protein>
<accession>A0ABT5JT49</accession>
<evidence type="ECO:0000313" key="4">
    <source>
        <dbReference type="Proteomes" id="UP001216558"/>
    </source>
</evidence>
<sequence length="388" mass="42756">MEDANIRSISAKIQHGTYKFSSARGVAVEKPNKPGSVRPIVIPRASDRVVQRCILDALISDLAIQATAFHPRSFGGIPKREGEKLAGVPAAISAVLEALSRGLTHVVVADISSFFSCIRKSDAINLIEKHSSDSKFNTLFRDAIKVDLENHEKLWKYKNLFPYGDVGVGQGMCLSPFLGNLVLSEFDQVMNDGDCVCIRYVDDIIIIAPSGKAASARYRKAKTLLGRLGMNFSDEKSSTKPIEATQPFEYLGIEFSNGLLRPSSKSRISISRRAAEVAAKSLQSMRSAKQIKDFSDEYSIPKTLNKISGMSRGWANHYRFCNDLETIKNVDRALSRIYTKYAKDAVDLANLRMASSNVELATAFLGYKGLSGIEFSPLKWSIDRSANV</sequence>
<dbReference type="InterPro" id="IPR043128">
    <property type="entry name" value="Rev_trsase/Diguanyl_cyclase"/>
</dbReference>
<dbReference type="Proteomes" id="UP001216558">
    <property type="component" value="Unassembled WGS sequence"/>
</dbReference>
<dbReference type="InterPro" id="IPR051083">
    <property type="entry name" value="GrpII_Intron_Splice-Mob/Def"/>
</dbReference>
<proteinExistence type="inferred from homology"/>
<feature type="domain" description="Reverse transcriptase" evidence="2">
    <location>
        <begin position="9"/>
        <end position="255"/>
    </location>
</feature>
<dbReference type="Gene3D" id="3.30.70.270">
    <property type="match status" value="1"/>
</dbReference>
<dbReference type="PANTHER" id="PTHR34047">
    <property type="entry name" value="NUCLEAR INTRON MATURASE 1, MITOCHONDRIAL-RELATED"/>
    <property type="match status" value="1"/>
</dbReference>
<evidence type="ECO:0000256" key="1">
    <source>
        <dbReference type="ARBA" id="ARBA00034120"/>
    </source>
</evidence>